<dbReference type="InterPro" id="IPR036397">
    <property type="entry name" value="RNaseH_sf"/>
</dbReference>
<evidence type="ECO:0000313" key="2">
    <source>
        <dbReference type="Proteomes" id="UP000265180"/>
    </source>
</evidence>
<dbReference type="Proteomes" id="UP000265180">
    <property type="component" value="Chromosome 2"/>
</dbReference>
<name>A0A3P9L9T2_ORYLA</name>
<organism evidence="1 2">
    <name type="scientific">Oryzias latipes</name>
    <name type="common">Japanese rice fish</name>
    <name type="synonym">Japanese killifish</name>
    <dbReference type="NCBI Taxonomy" id="8090"/>
    <lineage>
        <taxon>Eukaryota</taxon>
        <taxon>Metazoa</taxon>
        <taxon>Chordata</taxon>
        <taxon>Craniata</taxon>
        <taxon>Vertebrata</taxon>
        <taxon>Euteleostomi</taxon>
        <taxon>Actinopterygii</taxon>
        <taxon>Neopterygii</taxon>
        <taxon>Teleostei</taxon>
        <taxon>Neoteleostei</taxon>
        <taxon>Acanthomorphata</taxon>
        <taxon>Ovalentaria</taxon>
        <taxon>Atherinomorphae</taxon>
        <taxon>Beloniformes</taxon>
        <taxon>Adrianichthyidae</taxon>
        <taxon>Oryziinae</taxon>
        <taxon>Oryzias</taxon>
    </lineage>
</organism>
<dbReference type="Gene3D" id="3.30.420.10">
    <property type="entry name" value="Ribonuclease H-like superfamily/Ribonuclease H"/>
    <property type="match status" value="1"/>
</dbReference>
<proteinExistence type="predicted"/>
<protein>
    <recommendedName>
        <fullName evidence="3">Tc1-like transposase DDE domain-containing protein</fullName>
    </recommendedName>
</protein>
<sequence length="107" mass="12263">SFCVFHIMVSLCTVIKVPHILWPAMTSDVNPIEHVCNQLKQILDDHIPPLRDLVELDVALVEEWNAEPQHIIKLVRGMRCHCHCGKWWKYQLLTGSIAGIISKISKL</sequence>
<reference evidence="1" key="3">
    <citation type="submission" date="2025-08" db="UniProtKB">
        <authorList>
            <consortium name="Ensembl"/>
        </authorList>
    </citation>
    <scope>IDENTIFICATION</scope>
    <source>
        <strain evidence="1">HNI</strain>
    </source>
</reference>
<reference key="1">
    <citation type="journal article" date="2007" name="Nature">
        <title>The medaka draft genome and insights into vertebrate genome evolution.</title>
        <authorList>
            <person name="Kasahara M."/>
            <person name="Naruse K."/>
            <person name="Sasaki S."/>
            <person name="Nakatani Y."/>
            <person name="Qu W."/>
            <person name="Ahsan B."/>
            <person name="Yamada T."/>
            <person name="Nagayasu Y."/>
            <person name="Doi K."/>
            <person name="Kasai Y."/>
            <person name="Jindo T."/>
            <person name="Kobayashi D."/>
            <person name="Shimada A."/>
            <person name="Toyoda A."/>
            <person name="Kuroki Y."/>
            <person name="Fujiyama A."/>
            <person name="Sasaki T."/>
            <person name="Shimizu A."/>
            <person name="Asakawa S."/>
            <person name="Shimizu N."/>
            <person name="Hashimoto S."/>
            <person name="Yang J."/>
            <person name="Lee Y."/>
            <person name="Matsushima K."/>
            <person name="Sugano S."/>
            <person name="Sakaizumi M."/>
            <person name="Narita T."/>
            <person name="Ohishi K."/>
            <person name="Haga S."/>
            <person name="Ohta F."/>
            <person name="Nomoto H."/>
            <person name="Nogata K."/>
            <person name="Morishita T."/>
            <person name="Endo T."/>
            <person name="Shin-I T."/>
            <person name="Takeda H."/>
            <person name="Morishita S."/>
            <person name="Kohara Y."/>
        </authorList>
    </citation>
    <scope>NUCLEOTIDE SEQUENCE [LARGE SCALE GENOMIC DNA]</scope>
    <source>
        <strain>Hd-rR</strain>
    </source>
</reference>
<dbReference type="AlphaFoldDB" id="A0A3P9L9T2"/>
<evidence type="ECO:0008006" key="3">
    <source>
        <dbReference type="Google" id="ProtNLM"/>
    </source>
</evidence>
<dbReference type="GO" id="GO:0003676">
    <property type="term" value="F:nucleic acid binding"/>
    <property type="evidence" value="ECO:0007669"/>
    <property type="project" value="InterPro"/>
</dbReference>
<accession>A0A3P9L9T2</accession>
<evidence type="ECO:0000313" key="1">
    <source>
        <dbReference type="Ensembl" id="ENSORLP00020017444.1"/>
    </source>
</evidence>
<dbReference type="Ensembl" id="ENSORLT00020034332.1">
    <property type="protein sequence ID" value="ENSORLP00020017444.1"/>
    <property type="gene ID" value="ENSORLG00020000928.1"/>
</dbReference>
<reference evidence="1" key="4">
    <citation type="submission" date="2025-09" db="UniProtKB">
        <authorList>
            <consortium name="Ensembl"/>
        </authorList>
    </citation>
    <scope>IDENTIFICATION</scope>
    <source>
        <strain evidence="1">HNI</strain>
    </source>
</reference>
<reference evidence="1 2" key="2">
    <citation type="submission" date="2017-04" db="EMBL/GenBank/DDBJ databases">
        <title>CpG methylation of centromeres and impact of large insertions on vertebrate speciation.</title>
        <authorList>
            <person name="Ichikawa K."/>
            <person name="Yoshimura J."/>
            <person name="Morishita S."/>
        </authorList>
    </citation>
    <scope>NUCLEOTIDE SEQUENCE</scope>
    <source>
        <strain evidence="1 2">HNI</strain>
    </source>
</reference>